<feature type="domain" description="HIT" evidence="4">
    <location>
        <begin position="10"/>
        <end position="117"/>
    </location>
</feature>
<evidence type="ECO:0000313" key="6">
    <source>
        <dbReference type="Proteomes" id="UP001144323"/>
    </source>
</evidence>
<reference evidence="5" key="1">
    <citation type="journal article" date="2023" name="Int. J. Syst. Evol. Microbiol.">
        <title>Methylocystis iwaonis sp. nov., a type II methane-oxidizing bacterium from surface soil of a rice paddy field in Japan, and emended description of the genus Methylocystis (ex Whittenbury et al. 1970) Bowman et al. 1993.</title>
        <authorList>
            <person name="Kaise H."/>
            <person name="Sawadogo J.B."/>
            <person name="Alam M.S."/>
            <person name="Ueno C."/>
            <person name="Dianou D."/>
            <person name="Shinjo R."/>
            <person name="Asakawa S."/>
        </authorList>
    </citation>
    <scope>NUCLEOTIDE SEQUENCE</scope>
    <source>
        <strain evidence="5">LMG27198</strain>
    </source>
</reference>
<dbReference type="Gene3D" id="3.30.428.10">
    <property type="entry name" value="HIT-like"/>
    <property type="match status" value="1"/>
</dbReference>
<dbReference type="PRINTS" id="PR00332">
    <property type="entry name" value="HISTRIAD"/>
</dbReference>
<gene>
    <name evidence="5" type="ORF">LMG27198_27090</name>
</gene>
<dbReference type="SUPFAM" id="SSF54197">
    <property type="entry name" value="HIT-like"/>
    <property type="match status" value="1"/>
</dbReference>
<evidence type="ECO:0000256" key="1">
    <source>
        <dbReference type="PIRSR" id="PIRSR601310-1"/>
    </source>
</evidence>
<evidence type="ECO:0000256" key="2">
    <source>
        <dbReference type="PIRSR" id="PIRSR601310-3"/>
    </source>
</evidence>
<dbReference type="PANTHER" id="PTHR46648:SF1">
    <property type="entry name" value="ADENOSINE 5'-MONOPHOSPHORAMIDASE HNT1"/>
    <property type="match status" value="1"/>
</dbReference>
<dbReference type="EMBL" id="BSEC01000001">
    <property type="protein sequence ID" value="GLI93717.1"/>
    <property type="molecule type" value="Genomic_DNA"/>
</dbReference>
<evidence type="ECO:0000313" key="5">
    <source>
        <dbReference type="EMBL" id="GLI93717.1"/>
    </source>
</evidence>
<evidence type="ECO:0000259" key="4">
    <source>
        <dbReference type="PROSITE" id="PS51084"/>
    </source>
</evidence>
<dbReference type="GO" id="GO:0009117">
    <property type="term" value="P:nucleotide metabolic process"/>
    <property type="evidence" value="ECO:0007669"/>
    <property type="project" value="TreeGrafter"/>
</dbReference>
<sequence>MSAGYDPNNIFGKILRGEIPAHKVYEDDMTLAFMDIMPRAEGHVLVIPKEGARNLLDVSPDTLAELMKRVQHVAKALQAAFHADGLTLHQFNESAGGQVIYHLHFHLLPRWDGVALRPPGTMADNEKLAEQAAKIRAALTPFTG</sequence>
<dbReference type="InterPro" id="IPR036265">
    <property type="entry name" value="HIT-like_sf"/>
</dbReference>
<dbReference type="InterPro" id="IPR001310">
    <property type="entry name" value="Histidine_triad_HIT"/>
</dbReference>
<accession>A0A9W6GVA6</accession>
<evidence type="ECO:0000256" key="3">
    <source>
        <dbReference type="PROSITE-ProRule" id="PRU00464"/>
    </source>
</evidence>
<dbReference type="InterPro" id="IPR039384">
    <property type="entry name" value="HINT"/>
</dbReference>
<organism evidence="5 6">
    <name type="scientific">Methylocystis echinoides</name>
    <dbReference type="NCBI Taxonomy" id="29468"/>
    <lineage>
        <taxon>Bacteria</taxon>
        <taxon>Pseudomonadati</taxon>
        <taxon>Pseudomonadota</taxon>
        <taxon>Alphaproteobacteria</taxon>
        <taxon>Hyphomicrobiales</taxon>
        <taxon>Methylocystaceae</taxon>
        <taxon>Methylocystis</taxon>
    </lineage>
</organism>
<dbReference type="GO" id="GO:0016787">
    <property type="term" value="F:hydrolase activity"/>
    <property type="evidence" value="ECO:0007669"/>
    <property type="project" value="UniProtKB-KW"/>
</dbReference>
<dbReference type="PANTHER" id="PTHR46648">
    <property type="entry name" value="HIT FAMILY PROTEIN 1"/>
    <property type="match status" value="1"/>
</dbReference>
<dbReference type="CDD" id="cd01277">
    <property type="entry name" value="HINT_subgroup"/>
    <property type="match status" value="1"/>
</dbReference>
<dbReference type="PROSITE" id="PS51084">
    <property type="entry name" value="HIT_2"/>
    <property type="match status" value="1"/>
</dbReference>
<proteinExistence type="predicted"/>
<dbReference type="Pfam" id="PF01230">
    <property type="entry name" value="HIT"/>
    <property type="match status" value="1"/>
</dbReference>
<feature type="short sequence motif" description="Histidine triad motif" evidence="2 3">
    <location>
        <begin position="102"/>
        <end position="106"/>
    </location>
</feature>
<dbReference type="Proteomes" id="UP001144323">
    <property type="component" value="Unassembled WGS sequence"/>
</dbReference>
<comment type="caution">
    <text evidence="5">The sequence shown here is derived from an EMBL/GenBank/DDBJ whole genome shotgun (WGS) entry which is preliminary data.</text>
</comment>
<dbReference type="AlphaFoldDB" id="A0A9W6GVA6"/>
<name>A0A9W6GVA6_9HYPH</name>
<protein>
    <submittedName>
        <fullName evidence="5">Hydrolase</fullName>
    </submittedName>
</protein>
<dbReference type="InterPro" id="IPR011146">
    <property type="entry name" value="HIT-like"/>
</dbReference>
<keyword evidence="5" id="KW-0378">Hydrolase</keyword>
<dbReference type="RefSeq" id="WP_281803699.1">
    <property type="nucleotide sequence ID" value="NZ_BSEC01000001.1"/>
</dbReference>
<feature type="active site" description="Tele-AMP-histidine intermediate" evidence="1">
    <location>
        <position position="104"/>
    </location>
</feature>
<keyword evidence="6" id="KW-1185">Reference proteome</keyword>